<proteinExistence type="predicted"/>
<sequence>MLRRLAPILTIIFFIFISLFFVPKINAEETLPALDDIITKDNTLDKTLQDFCAKRSGNQMNLETWYSGKCTADTFSGEGIGFSDIVILDLAEKIYGQKDPKQTFSKTLKGILDAIKLQGYNTPEEQKLAIDYARQKLISNQNTGLIGQSGKMISLLFQNQPVSTKSYLAHVTQNLQKHKVIPSALAATSPGTGFNTFSPFLNIWIAVRNLAYLILVVFFIVYGFMMMFRVNLGQKTVITVQLAIPKLIITLLIITFSYAIVGLIYDLMWVIIYFIFGYLESQNITVLGYVGDIAKFASGNSWGGMVGSFILNSAIAGPVAIPSVLNLIFGGIGEGLGILVSFTITGVLIMLVLIIAVLISYGKLFLKLIGAFISVVISLIIGPIILLGNALPGSTAIGTWFRGIVANLAVFPVTMLFLLFSYILMIQPLIGTCTDIIGPMRTFFQPGSADEPAVFCERLYGVRSLVDGSNIKVTGIPLIAPPLVGFDARGLLALLGIGLLLMASKYVDMVRDSLKVAPFKYGSALSENITTGREVYSGAKKAITELSSKPGSGSLPPGAGFGGNPTPTSSGANFGGSPTPTPPGAGGGTTPTPSPE</sequence>
<evidence type="ECO:0000256" key="1">
    <source>
        <dbReference type="SAM" id="MobiDB-lite"/>
    </source>
</evidence>
<keyword evidence="2" id="KW-0472">Membrane</keyword>
<keyword evidence="2" id="KW-0812">Transmembrane</keyword>
<feature type="transmembrane region" description="Helical" evidence="2">
    <location>
        <begin position="210"/>
        <end position="228"/>
    </location>
</feature>
<feature type="transmembrane region" description="Helical" evidence="2">
    <location>
        <begin position="488"/>
        <end position="507"/>
    </location>
</feature>
<keyword evidence="2" id="KW-1133">Transmembrane helix</keyword>
<feature type="compositionally biased region" description="Low complexity" evidence="1">
    <location>
        <begin position="547"/>
        <end position="558"/>
    </location>
</feature>
<feature type="transmembrane region" description="Helical" evidence="2">
    <location>
        <begin position="249"/>
        <end position="276"/>
    </location>
</feature>
<evidence type="ECO:0000256" key="2">
    <source>
        <dbReference type="SAM" id="Phobius"/>
    </source>
</evidence>
<name>A0A0G0Z3Z0_9BACT</name>
<feature type="region of interest" description="Disordered" evidence="1">
    <location>
        <begin position="546"/>
        <end position="596"/>
    </location>
</feature>
<protein>
    <submittedName>
        <fullName evidence="3">Uncharacterized protein</fullName>
    </submittedName>
</protein>
<feature type="transmembrane region" description="Helical" evidence="2">
    <location>
        <begin position="336"/>
        <end position="359"/>
    </location>
</feature>
<accession>A0A0G0Z3Z0</accession>
<dbReference type="EMBL" id="LCDA01000001">
    <property type="protein sequence ID" value="KKS43455.1"/>
    <property type="molecule type" value="Genomic_DNA"/>
</dbReference>
<feature type="transmembrane region" description="Helical" evidence="2">
    <location>
        <begin position="400"/>
        <end position="425"/>
    </location>
</feature>
<organism evidence="3 4">
    <name type="scientific">Candidatus Collierbacteria bacterium GW2011_GWA2_42_17</name>
    <dbReference type="NCBI Taxonomy" id="1618378"/>
    <lineage>
        <taxon>Bacteria</taxon>
        <taxon>Candidatus Collieribacteriota</taxon>
    </lineage>
</organism>
<reference evidence="3 4" key="1">
    <citation type="journal article" date="2015" name="Nature">
        <title>rRNA introns, odd ribosomes, and small enigmatic genomes across a large radiation of phyla.</title>
        <authorList>
            <person name="Brown C.T."/>
            <person name="Hug L.A."/>
            <person name="Thomas B.C."/>
            <person name="Sharon I."/>
            <person name="Castelle C.J."/>
            <person name="Singh A."/>
            <person name="Wilkins M.J."/>
            <person name="Williams K.H."/>
            <person name="Banfield J.F."/>
        </authorList>
    </citation>
    <scope>NUCLEOTIDE SEQUENCE [LARGE SCALE GENOMIC DNA]</scope>
</reference>
<gene>
    <name evidence="3" type="ORF">UV06_C0001G0189</name>
</gene>
<evidence type="ECO:0000313" key="4">
    <source>
        <dbReference type="Proteomes" id="UP000033854"/>
    </source>
</evidence>
<feature type="transmembrane region" description="Helical" evidence="2">
    <location>
        <begin position="365"/>
        <end position="388"/>
    </location>
</feature>
<dbReference type="Proteomes" id="UP000033854">
    <property type="component" value="Unassembled WGS sequence"/>
</dbReference>
<comment type="caution">
    <text evidence="3">The sequence shown here is derived from an EMBL/GenBank/DDBJ whole genome shotgun (WGS) entry which is preliminary data.</text>
</comment>
<dbReference type="AlphaFoldDB" id="A0A0G0Z3Z0"/>
<evidence type="ECO:0000313" key="3">
    <source>
        <dbReference type="EMBL" id="KKS43455.1"/>
    </source>
</evidence>
<feature type="transmembrane region" description="Helical" evidence="2">
    <location>
        <begin position="309"/>
        <end position="329"/>
    </location>
</feature>